<dbReference type="VEuPathDB" id="HostDB:ENSMUSG00000035509"/>
<dbReference type="Ensembl" id="ENSMUST00000124981.2">
    <property type="protein sequence ID" value="ENSMUSP00000114329.2"/>
    <property type="gene ID" value="ENSMUSG00000035509.18"/>
</dbReference>
<name>D6RE27_MOUSE</name>
<sequence length="42" mass="4638">MGVGDYPMAVSFHWLSSNCNLEATFSDFIGQSCFWDPTLCCG</sequence>
<dbReference type="MGI" id="MGI:2442921">
    <property type="gene designation" value="Fbxl21"/>
</dbReference>
<proteinExistence type="predicted"/>
<dbReference type="Bgee" id="ENSMUSG00000035509">
    <property type="expression patterns" value="Expressed in cortical plate and 57 other cell types or tissues"/>
</dbReference>
<evidence type="ECO:0000313" key="3">
    <source>
        <dbReference type="Proteomes" id="UP000000589"/>
    </source>
</evidence>
<reference evidence="1" key="2">
    <citation type="journal article" date="2011" name="PLoS Biol.">
        <title>Modernizing reference genome assemblies.</title>
        <authorList>
            <person name="Church D.M."/>
            <person name="Schneider V.A."/>
            <person name="Graves T."/>
            <person name="Auger K."/>
            <person name="Cunningham F."/>
            <person name="Bouk N."/>
            <person name="Chen H.C."/>
            <person name="Agarwala R."/>
            <person name="McLaren W.M."/>
            <person name="Ritchie G.R."/>
            <person name="Albracht D."/>
            <person name="Kremitzki M."/>
            <person name="Rock S."/>
            <person name="Kotkiewicz H."/>
            <person name="Kremitzki C."/>
            <person name="Wollam A."/>
            <person name="Trani L."/>
            <person name="Fulton L."/>
            <person name="Fulton R."/>
            <person name="Matthews L."/>
            <person name="Whitehead S."/>
            <person name="Chow W."/>
            <person name="Torrance J."/>
            <person name="Dunn M."/>
            <person name="Harden G."/>
            <person name="Threadgold G."/>
            <person name="Wood J."/>
            <person name="Collins J."/>
            <person name="Heath P."/>
            <person name="Griffiths G."/>
            <person name="Pelan S."/>
            <person name="Grafham D."/>
            <person name="Eichler E.E."/>
            <person name="Weinstock G."/>
            <person name="Mardis E.R."/>
            <person name="Wilson R.K."/>
            <person name="Howe K."/>
            <person name="Flicek P."/>
            <person name="Hubbard T."/>
        </authorList>
    </citation>
    <scope>NUCLEOTIDE SEQUENCE [LARGE SCALE GENOMIC DNA]</scope>
    <source>
        <strain evidence="1">C57BL/6J</strain>
    </source>
</reference>
<organism evidence="1 3">
    <name type="scientific">Mus musculus</name>
    <name type="common">Mouse</name>
    <dbReference type="NCBI Taxonomy" id="10090"/>
    <lineage>
        <taxon>Eukaryota</taxon>
        <taxon>Metazoa</taxon>
        <taxon>Chordata</taxon>
        <taxon>Craniata</taxon>
        <taxon>Vertebrata</taxon>
        <taxon>Euteleostomi</taxon>
        <taxon>Mammalia</taxon>
        <taxon>Eutheria</taxon>
        <taxon>Euarchontoglires</taxon>
        <taxon>Glires</taxon>
        <taxon>Rodentia</taxon>
        <taxon>Myomorpha</taxon>
        <taxon>Muroidea</taxon>
        <taxon>Muridae</taxon>
        <taxon>Murinae</taxon>
        <taxon>Mus</taxon>
        <taxon>Mus</taxon>
    </lineage>
</organism>
<gene>
    <name evidence="1 2" type="primary">Fbxl21</name>
</gene>
<dbReference type="Ensembl" id="ENSMUST00000128668.8">
    <property type="protein sequence ID" value="ENSMUSP00000115636.2"/>
    <property type="gene ID" value="ENSMUSG00000035509.18"/>
</dbReference>
<dbReference type="GeneTree" id="ENSGT00940000159491"/>
<reference evidence="1 3" key="1">
    <citation type="journal article" date="2009" name="PLoS Biol.">
        <title>Lineage-specific biology revealed by a finished genome assembly of the mouse.</title>
        <authorList>
            <consortium name="Mouse Genome Sequencing Consortium"/>
            <person name="Church D.M."/>
            <person name="Goodstadt L."/>
            <person name="Hillier L.W."/>
            <person name="Zody M.C."/>
            <person name="Goldstein S."/>
            <person name="She X."/>
            <person name="Bult C.J."/>
            <person name="Agarwala R."/>
            <person name="Cherry J.L."/>
            <person name="DiCuccio M."/>
            <person name="Hlavina W."/>
            <person name="Kapustin Y."/>
            <person name="Meric P."/>
            <person name="Maglott D."/>
            <person name="Birtle Z."/>
            <person name="Marques A.C."/>
            <person name="Graves T."/>
            <person name="Zhou S."/>
            <person name="Teague B."/>
            <person name="Potamousis K."/>
            <person name="Churas C."/>
            <person name="Place M."/>
            <person name="Herschleb J."/>
            <person name="Runnheim R."/>
            <person name="Forrest D."/>
            <person name="Amos-Landgraf J."/>
            <person name="Schwartz D.C."/>
            <person name="Cheng Z."/>
            <person name="Lindblad-Toh K."/>
            <person name="Eichler E.E."/>
            <person name="Ponting C.P."/>
        </authorList>
    </citation>
    <scope>NUCLEOTIDE SEQUENCE [LARGE SCALE GENOMIC DNA]</scope>
    <source>
        <strain evidence="1 3">C57BL/6J</strain>
    </source>
</reference>
<dbReference type="Proteomes" id="UP000000589">
    <property type="component" value="Chromosome 13"/>
</dbReference>
<dbReference type="ExpressionAtlas" id="D6RE27">
    <property type="expression patterns" value="baseline and differential"/>
</dbReference>
<reference evidence="1" key="3">
    <citation type="submission" date="2025-05" db="UniProtKB">
        <authorList>
            <consortium name="Ensembl"/>
        </authorList>
    </citation>
    <scope>IDENTIFICATION</scope>
    <source>
        <strain evidence="1">C57BL/6J</strain>
    </source>
</reference>
<evidence type="ECO:0000313" key="2">
    <source>
        <dbReference type="MGI" id="MGI:2442921"/>
    </source>
</evidence>
<dbReference type="AlphaFoldDB" id="D6RE27"/>
<evidence type="ECO:0000313" key="1">
    <source>
        <dbReference type="Ensembl" id="ENSMUSP00000114329.2"/>
    </source>
</evidence>
<dbReference type="HOGENOM" id="CLU_3260367_0_0_1"/>
<keyword evidence="3" id="KW-1185">Reference proteome</keyword>
<dbReference type="OrthoDB" id="9974792at2759"/>
<protein>
    <submittedName>
        <fullName evidence="1">F-box and leucine-rich repeat protein 21</fullName>
    </submittedName>
</protein>
<accession>D6RE27</accession>
<dbReference type="AGR" id="MGI:2442921"/>